<reference evidence="4 5" key="1">
    <citation type="submission" date="2024-02" db="EMBL/GenBank/DDBJ databases">
        <title>High-quality chromosome-scale genome assembly of Pensacola bahiagrass (Paspalum notatum Flugge var. saurae).</title>
        <authorList>
            <person name="Vega J.M."/>
            <person name="Podio M."/>
            <person name="Orjuela J."/>
            <person name="Siena L.A."/>
            <person name="Pessino S.C."/>
            <person name="Combes M.C."/>
            <person name="Mariac C."/>
            <person name="Albertini E."/>
            <person name="Pupilli F."/>
            <person name="Ortiz J.P.A."/>
            <person name="Leblanc O."/>
        </authorList>
    </citation>
    <scope>NUCLEOTIDE SEQUENCE [LARGE SCALE GENOMIC DNA]</scope>
    <source>
        <strain evidence="4">R1</strain>
        <tissue evidence="4">Leaf</tissue>
    </source>
</reference>
<evidence type="ECO:0000313" key="4">
    <source>
        <dbReference type="EMBL" id="WVZ83603.1"/>
    </source>
</evidence>
<feature type="domain" description="Tf2-1-like SH3-like" evidence="3">
    <location>
        <begin position="70"/>
        <end position="131"/>
    </location>
</feature>
<dbReference type="FunFam" id="1.10.340.70:FF:000001">
    <property type="entry name" value="Retrovirus-related Pol polyprotein from transposon gypsy-like Protein"/>
    <property type="match status" value="1"/>
</dbReference>
<name>A0AAQ3U1H1_PASNO</name>
<dbReference type="AlphaFoldDB" id="A0AAQ3U1H1"/>
<keyword evidence="1" id="KW-1133">Transmembrane helix</keyword>
<dbReference type="EMBL" id="CP144751">
    <property type="protein sequence ID" value="WVZ83603.1"/>
    <property type="molecule type" value="Genomic_DNA"/>
</dbReference>
<dbReference type="Pfam" id="PF24626">
    <property type="entry name" value="SH3_Tf2-1"/>
    <property type="match status" value="1"/>
</dbReference>
<keyword evidence="1" id="KW-0472">Membrane</keyword>
<proteinExistence type="predicted"/>
<gene>
    <name evidence="4" type="ORF">U9M48_030733</name>
</gene>
<dbReference type="SUPFAM" id="SSF56672">
    <property type="entry name" value="DNA/RNA polymerases"/>
    <property type="match status" value="1"/>
</dbReference>
<dbReference type="Proteomes" id="UP001341281">
    <property type="component" value="Chromosome 07"/>
</dbReference>
<sequence>MASESENGNCNAWAARDPSGVLSPYKFNRRHEIAGVVTEVGSDVKGISGRPSKNNIENMNEKYKLAGSKGDLVWLHLCKERFLDLRKSKPLPRAAGPFKVLEKINDNAYKLELSADFGVSPTCIIADLKPYLGEEDKLALRTTSFQEREDDDDITPTIMQGPITRACAKQLNQQVSSFLSGRAYTCEDGMLPNVIVDYIEFKDIVPAEIPLGLPPLRGILHQFDLISGPIQRRLKRFCDKSKSYWIMGMYVRALVLVLFLSFWFLKKVVINNITIQYRHPIPHLDNMLDELYGSVMFTKIDLRSGDEWKIAFKTKFGLYDWLVMSFEGQTWNKYVLNDGFLFRTNKLCIPDSSVHLLFLQEVHGGGLIGHFGMKKMTDVLAAHFYWPKLKRDVERYVARCTTCNKAKSRLNPHGLYLSLLVASVLWSDISMDFVLRLPQTKRGEIVFLLLWIGFRKLRTKLLFSTKCHPQNDGQTEVVNQTLSTIFRAEPLGLDASHNADFIRNLHEIAKNNIENMNEKYKIAGSKDRKQVLFQPSDLVLKKINNNAYKLELLVDFEVSPTCNIADLKPYLGEEDKLALRTTSLQEGEDDDDISPMIIARAKQLNQQVSLFLSGRAYTYEDGILPNKLRRGLWKPWRSTRTRRRDVQVKMQAQFYSESTSSAYRTGHH</sequence>
<dbReference type="InterPro" id="IPR043128">
    <property type="entry name" value="Rev_trsase/Diguanyl_cyclase"/>
</dbReference>
<evidence type="ECO:0000259" key="3">
    <source>
        <dbReference type="Pfam" id="PF24626"/>
    </source>
</evidence>
<feature type="domain" description="Integrase zinc-binding" evidence="2">
    <location>
        <begin position="352"/>
        <end position="409"/>
    </location>
</feature>
<feature type="transmembrane region" description="Helical" evidence="1">
    <location>
        <begin position="244"/>
        <end position="265"/>
    </location>
</feature>
<evidence type="ECO:0000313" key="5">
    <source>
        <dbReference type="Proteomes" id="UP001341281"/>
    </source>
</evidence>
<dbReference type="InterPro" id="IPR043502">
    <property type="entry name" value="DNA/RNA_pol_sf"/>
</dbReference>
<keyword evidence="1" id="KW-0812">Transmembrane</keyword>
<evidence type="ECO:0008006" key="6">
    <source>
        <dbReference type="Google" id="ProtNLM"/>
    </source>
</evidence>
<dbReference type="Gene3D" id="1.10.340.70">
    <property type="match status" value="1"/>
</dbReference>
<dbReference type="InterPro" id="IPR056924">
    <property type="entry name" value="SH3_Tf2-1"/>
</dbReference>
<evidence type="ECO:0000259" key="2">
    <source>
        <dbReference type="Pfam" id="PF17921"/>
    </source>
</evidence>
<dbReference type="Gene3D" id="3.30.70.270">
    <property type="match status" value="1"/>
</dbReference>
<accession>A0AAQ3U1H1</accession>
<dbReference type="InterPro" id="IPR041588">
    <property type="entry name" value="Integrase_H2C2"/>
</dbReference>
<dbReference type="PANTHER" id="PTHR35046:SF9">
    <property type="entry name" value="RNA-DIRECTED DNA POLYMERASE"/>
    <property type="match status" value="1"/>
</dbReference>
<evidence type="ECO:0000256" key="1">
    <source>
        <dbReference type="SAM" id="Phobius"/>
    </source>
</evidence>
<dbReference type="PANTHER" id="PTHR35046">
    <property type="entry name" value="ZINC KNUCKLE (CCHC-TYPE) FAMILY PROTEIN"/>
    <property type="match status" value="1"/>
</dbReference>
<dbReference type="Gene3D" id="3.10.10.10">
    <property type="entry name" value="HIV Type 1 Reverse Transcriptase, subunit A, domain 1"/>
    <property type="match status" value="1"/>
</dbReference>
<dbReference type="Pfam" id="PF17921">
    <property type="entry name" value="Integrase_H2C2"/>
    <property type="match status" value="1"/>
</dbReference>
<organism evidence="4 5">
    <name type="scientific">Paspalum notatum var. saurae</name>
    <dbReference type="NCBI Taxonomy" id="547442"/>
    <lineage>
        <taxon>Eukaryota</taxon>
        <taxon>Viridiplantae</taxon>
        <taxon>Streptophyta</taxon>
        <taxon>Embryophyta</taxon>
        <taxon>Tracheophyta</taxon>
        <taxon>Spermatophyta</taxon>
        <taxon>Magnoliopsida</taxon>
        <taxon>Liliopsida</taxon>
        <taxon>Poales</taxon>
        <taxon>Poaceae</taxon>
        <taxon>PACMAD clade</taxon>
        <taxon>Panicoideae</taxon>
        <taxon>Andropogonodae</taxon>
        <taxon>Paspaleae</taxon>
        <taxon>Paspalinae</taxon>
        <taxon>Paspalum</taxon>
    </lineage>
</organism>
<protein>
    <recommendedName>
        <fullName evidence="6">Integrase zinc-binding domain-containing protein</fullName>
    </recommendedName>
</protein>
<keyword evidence="5" id="KW-1185">Reference proteome</keyword>